<dbReference type="AlphaFoldDB" id="A0A135SM72"/>
<dbReference type="GO" id="GO:0016614">
    <property type="term" value="F:oxidoreductase activity, acting on CH-OH group of donors"/>
    <property type="evidence" value="ECO:0007669"/>
    <property type="project" value="UniProtKB-ARBA"/>
</dbReference>
<evidence type="ECO:0000256" key="1">
    <source>
        <dbReference type="ARBA" id="ARBA00006484"/>
    </source>
</evidence>
<keyword evidence="3" id="KW-0732">Signal</keyword>
<dbReference type="PANTHER" id="PTHR48107">
    <property type="entry name" value="NADPH-DEPENDENT ALDEHYDE REDUCTASE-LIKE PROTEIN, CHLOROPLASTIC-RELATED"/>
    <property type="match status" value="1"/>
</dbReference>
<sequence length="328" mass="35155">MLLQHSSLQHTIPALLRILYLTPAVATSPGDTLFDSVNMKYTLPNPSVQEQDLAGKFAIVTGASRGLGRGIAFHLASRGSNIIATCSNETSLRNVASLQEEIRLLYQEENPQNHATPRIFGVVAPLTEPSKCCDNIVAAVKEHFSGTVNILVQNAALQETMPIEAIDEGHVHRMLTGNISTAVQLIQALLPHFVPDSRIVNISSEGARQSQPAPVTLLYGACKAALESMTRVWADALGTRAGMERTTVNSLIVGVTKTGDTANGLPEGLPDIEPVRQLIKSKMEACSVDRRLGEVDDVAEIVGWLCCEKSRWVSGSAVCANGGTVKIL</sequence>
<organism evidence="4 5">
    <name type="scientific">Colletotrichum simmondsii</name>
    <dbReference type="NCBI Taxonomy" id="703756"/>
    <lineage>
        <taxon>Eukaryota</taxon>
        <taxon>Fungi</taxon>
        <taxon>Dikarya</taxon>
        <taxon>Ascomycota</taxon>
        <taxon>Pezizomycotina</taxon>
        <taxon>Sordariomycetes</taxon>
        <taxon>Hypocreomycetidae</taxon>
        <taxon>Glomerellales</taxon>
        <taxon>Glomerellaceae</taxon>
        <taxon>Colletotrichum</taxon>
        <taxon>Colletotrichum acutatum species complex</taxon>
    </lineage>
</organism>
<dbReference type="SUPFAM" id="SSF51735">
    <property type="entry name" value="NAD(P)-binding Rossmann-fold domains"/>
    <property type="match status" value="1"/>
</dbReference>
<dbReference type="PANTHER" id="PTHR48107:SF7">
    <property type="entry name" value="RE15974P"/>
    <property type="match status" value="1"/>
</dbReference>
<comment type="similarity">
    <text evidence="1">Belongs to the short-chain dehydrogenases/reductases (SDR) family.</text>
</comment>
<gene>
    <name evidence="4" type="ORF">CSIM01_00039</name>
</gene>
<dbReference type="PRINTS" id="PR00080">
    <property type="entry name" value="SDRFAMILY"/>
</dbReference>
<evidence type="ECO:0000313" key="4">
    <source>
        <dbReference type="EMBL" id="KXH36975.1"/>
    </source>
</evidence>
<dbReference type="InterPro" id="IPR002347">
    <property type="entry name" value="SDR_fam"/>
</dbReference>
<feature type="chain" id="PRO_5007802546" evidence="3">
    <location>
        <begin position="27"/>
        <end position="328"/>
    </location>
</feature>
<dbReference type="EMBL" id="JFBX01000510">
    <property type="protein sequence ID" value="KXH36975.1"/>
    <property type="molecule type" value="Genomic_DNA"/>
</dbReference>
<dbReference type="OrthoDB" id="47007at2759"/>
<keyword evidence="5" id="KW-1185">Reference proteome</keyword>
<dbReference type="PRINTS" id="PR00081">
    <property type="entry name" value="GDHRDH"/>
</dbReference>
<feature type="signal peptide" evidence="3">
    <location>
        <begin position="1"/>
        <end position="26"/>
    </location>
</feature>
<dbReference type="Gene3D" id="3.40.50.720">
    <property type="entry name" value="NAD(P)-binding Rossmann-like Domain"/>
    <property type="match status" value="1"/>
</dbReference>
<protein>
    <submittedName>
        <fullName evidence="4">3-oxoacyl-(Acyl-carrier-protein) reductase</fullName>
    </submittedName>
</protein>
<name>A0A135SM72_9PEZI</name>
<evidence type="ECO:0000256" key="3">
    <source>
        <dbReference type="SAM" id="SignalP"/>
    </source>
</evidence>
<dbReference type="InterPro" id="IPR036291">
    <property type="entry name" value="NAD(P)-bd_dom_sf"/>
</dbReference>
<dbReference type="CDD" id="cd05233">
    <property type="entry name" value="SDR_c"/>
    <property type="match status" value="1"/>
</dbReference>
<comment type="caution">
    <text evidence="4">The sequence shown here is derived from an EMBL/GenBank/DDBJ whole genome shotgun (WGS) entry which is preliminary data.</text>
</comment>
<keyword evidence="2" id="KW-0560">Oxidoreductase</keyword>
<accession>A0A135SM72</accession>
<proteinExistence type="inferred from homology"/>
<evidence type="ECO:0000256" key="2">
    <source>
        <dbReference type="ARBA" id="ARBA00023002"/>
    </source>
</evidence>
<reference evidence="4 5" key="1">
    <citation type="submission" date="2014-02" db="EMBL/GenBank/DDBJ databases">
        <title>The genome sequence of Colletotrichum simmondsii CBS122122.</title>
        <authorList>
            <person name="Baroncelli R."/>
            <person name="Thon M.R."/>
        </authorList>
    </citation>
    <scope>NUCLEOTIDE SEQUENCE [LARGE SCALE GENOMIC DNA]</scope>
    <source>
        <strain evidence="4 5">CBS122122</strain>
    </source>
</reference>
<evidence type="ECO:0000313" key="5">
    <source>
        <dbReference type="Proteomes" id="UP000070328"/>
    </source>
</evidence>
<dbReference type="Proteomes" id="UP000070328">
    <property type="component" value="Unassembled WGS sequence"/>
</dbReference>
<dbReference type="Pfam" id="PF13561">
    <property type="entry name" value="adh_short_C2"/>
    <property type="match status" value="1"/>
</dbReference>